<keyword evidence="2" id="KW-1185">Reference proteome</keyword>
<protein>
    <submittedName>
        <fullName evidence="1">Uncharacterized protein</fullName>
    </submittedName>
</protein>
<organism evidence="1 2">
    <name type="scientific">Dreissena polymorpha</name>
    <name type="common">Zebra mussel</name>
    <name type="synonym">Mytilus polymorpha</name>
    <dbReference type="NCBI Taxonomy" id="45954"/>
    <lineage>
        <taxon>Eukaryota</taxon>
        <taxon>Metazoa</taxon>
        <taxon>Spiralia</taxon>
        <taxon>Lophotrochozoa</taxon>
        <taxon>Mollusca</taxon>
        <taxon>Bivalvia</taxon>
        <taxon>Autobranchia</taxon>
        <taxon>Heteroconchia</taxon>
        <taxon>Euheterodonta</taxon>
        <taxon>Imparidentia</taxon>
        <taxon>Neoheterodontei</taxon>
        <taxon>Myida</taxon>
        <taxon>Dreissenoidea</taxon>
        <taxon>Dreissenidae</taxon>
        <taxon>Dreissena</taxon>
    </lineage>
</organism>
<evidence type="ECO:0000313" key="2">
    <source>
        <dbReference type="Proteomes" id="UP000828390"/>
    </source>
</evidence>
<proteinExistence type="predicted"/>
<sequence>MWTMLYASTHYKKVETSLEPWSEDTLNSLFTAFDQLEVKRESSLEVSVISCYIIAGKLEGNDCLLSRPSLVRQHHTLKGRGRQLVALGIQDMDLRGHTETSPLHWPKVYE</sequence>
<comment type="caution">
    <text evidence="1">The sequence shown here is derived from an EMBL/GenBank/DDBJ whole genome shotgun (WGS) entry which is preliminary data.</text>
</comment>
<dbReference type="EMBL" id="JAIWYP010000002">
    <property type="protein sequence ID" value="KAH3862880.1"/>
    <property type="molecule type" value="Genomic_DNA"/>
</dbReference>
<reference evidence="1" key="2">
    <citation type="submission" date="2020-11" db="EMBL/GenBank/DDBJ databases">
        <authorList>
            <person name="McCartney M.A."/>
            <person name="Auch B."/>
            <person name="Kono T."/>
            <person name="Mallez S."/>
            <person name="Becker A."/>
            <person name="Gohl D.M."/>
            <person name="Silverstein K.A.T."/>
            <person name="Koren S."/>
            <person name="Bechman K.B."/>
            <person name="Herman A."/>
            <person name="Abrahante J.E."/>
            <person name="Garbe J."/>
        </authorList>
    </citation>
    <scope>NUCLEOTIDE SEQUENCE</scope>
    <source>
        <strain evidence="1">Duluth1</strain>
        <tissue evidence="1">Whole animal</tissue>
    </source>
</reference>
<accession>A0A9D4LQ11</accession>
<dbReference type="Proteomes" id="UP000828390">
    <property type="component" value="Unassembled WGS sequence"/>
</dbReference>
<evidence type="ECO:0000313" key="1">
    <source>
        <dbReference type="EMBL" id="KAH3862880.1"/>
    </source>
</evidence>
<reference evidence="1" key="1">
    <citation type="journal article" date="2019" name="bioRxiv">
        <title>The Genome of the Zebra Mussel, Dreissena polymorpha: A Resource for Invasive Species Research.</title>
        <authorList>
            <person name="McCartney M.A."/>
            <person name="Auch B."/>
            <person name="Kono T."/>
            <person name="Mallez S."/>
            <person name="Zhang Y."/>
            <person name="Obille A."/>
            <person name="Becker A."/>
            <person name="Abrahante J.E."/>
            <person name="Garbe J."/>
            <person name="Badalamenti J.P."/>
            <person name="Herman A."/>
            <person name="Mangelson H."/>
            <person name="Liachko I."/>
            <person name="Sullivan S."/>
            <person name="Sone E.D."/>
            <person name="Koren S."/>
            <person name="Silverstein K.A.T."/>
            <person name="Beckman K.B."/>
            <person name="Gohl D.M."/>
        </authorList>
    </citation>
    <scope>NUCLEOTIDE SEQUENCE</scope>
    <source>
        <strain evidence="1">Duluth1</strain>
        <tissue evidence="1">Whole animal</tissue>
    </source>
</reference>
<dbReference type="AlphaFoldDB" id="A0A9D4LQ11"/>
<gene>
    <name evidence="1" type="ORF">DPMN_025855</name>
</gene>
<name>A0A9D4LQ11_DREPO</name>